<feature type="compositionally biased region" description="Acidic residues" evidence="1">
    <location>
        <begin position="38"/>
        <end position="53"/>
    </location>
</feature>
<dbReference type="GeneID" id="18824146"/>
<dbReference type="HOGENOM" id="CLU_2855719_0_0_1"/>
<evidence type="ECO:0000313" key="2">
    <source>
        <dbReference type="EMBL" id="EKM79335.1"/>
    </source>
</evidence>
<keyword evidence="3" id="KW-1185">Reference proteome</keyword>
<name>K5XVX0_AGABU</name>
<reference evidence="3" key="1">
    <citation type="journal article" date="2012" name="Proc. Natl. Acad. Sci. U.S.A.">
        <title>Genome sequence of the button mushroom Agaricus bisporus reveals mechanisms governing adaptation to a humic-rich ecological niche.</title>
        <authorList>
            <person name="Morin E."/>
            <person name="Kohler A."/>
            <person name="Baker A.R."/>
            <person name="Foulongne-Oriol M."/>
            <person name="Lombard V."/>
            <person name="Nagy L.G."/>
            <person name="Ohm R.A."/>
            <person name="Patyshakuliyeva A."/>
            <person name="Brun A."/>
            <person name="Aerts A.L."/>
            <person name="Bailey A.M."/>
            <person name="Billette C."/>
            <person name="Coutinho P.M."/>
            <person name="Deakin G."/>
            <person name="Doddapaneni H."/>
            <person name="Floudas D."/>
            <person name="Grimwood J."/>
            <person name="Hilden K."/>
            <person name="Kuees U."/>
            <person name="LaButti K.M."/>
            <person name="Lapidus A."/>
            <person name="Lindquist E.A."/>
            <person name="Lucas S.M."/>
            <person name="Murat C."/>
            <person name="Riley R.W."/>
            <person name="Salamov A.A."/>
            <person name="Schmutz J."/>
            <person name="Subramanian V."/>
            <person name="Woesten H.A.B."/>
            <person name="Xu J."/>
            <person name="Eastwood D.C."/>
            <person name="Foster G.D."/>
            <person name="Sonnenberg A.S."/>
            <person name="Cullen D."/>
            <person name="de Vries R.P."/>
            <person name="Lundell T."/>
            <person name="Hibbett D.S."/>
            <person name="Henrissat B."/>
            <person name="Burton K.S."/>
            <person name="Kerrigan R.W."/>
            <person name="Challen M.P."/>
            <person name="Grigoriev I.V."/>
            <person name="Martin F."/>
        </authorList>
    </citation>
    <scope>NUCLEOTIDE SEQUENCE [LARGE SCALE GENOMIC DNA]</scope>
    <source>
        <strain evidence="3">JB137-S8 / ATCC MYA-4627 / FGSC 10392</strain>
    </source>
</reference>
<accession>K5XVX0</accession>
<dbReference type="EMBL" id="JH971390">
    <property type="protein sequence ID" value="EKM79335.1"/>
    <property type="molecule type" value="Genomic_DNA"/>
</dbReference>
<gene>
    <name evidence="2" type="ORF">AGABI1DRAFT_113905</name>
</gene>
<evidence type="ECO:0000256" key="1">
    <source>
        <dbReference type="SAM" id="MobiDB-lite"/>
    </source>
</evidence>
<sequence length="65" mass="7218">MNRIEEQSEVDDEEVDLMSFSTDASSHVVSVMTGVDPDAIEEDTGTTDSEDNLELVQPNTRPLEF</sequence>
<dbReference type="InParanoid" id="K5XVX0"/>
<proteinExistence type="predicted"/>
<dbReference type="KEGG" id="abp:AGABI1DRAFT113905"/>
<dbReference type="Proteomes" id="UP000008493">
    <property type="component" value="Unassembled WGS sequence"/>
</dbReference>
<feature type="non-terminal residue" evidence="2">
    <location>
        <position position="65"/>
    </location>
</feature>
<dbReference type="RefSeq" id="XP_007330026.1">
    <property type="nucleotide sequence ID" value="XM_007329964.1"/>
</dbReference>
<feature type="region of interest" description="Disordered" evidence="1">
    <location>
        <begin position="36"/>
        <end position="65"/>
    </location>
</feature>
<dbReference type="AlphaFoldDB" id="K5XVX0"/>
<evidence type="ECO:0000313" key="3">
    <source>
        <dbReference type="Proteomes" id="UP000008493"/>
    </source>
</evidence>
<protein>
    <submittedName>
        <fullName evidence="2">Uncharacterized protein</fullName>
    </submittedName>
</protein>
<organism evidence="2 3">
    <name type="scientific">Agaricus bisporus var. burnettii (strain JB137-S8 / ATCC MYA-4627 / FGSC 10392)</name>
    <name type="common">White button mushroom</name>
    <dbReference type="NCBI Taxonomy" id="597362"/>
    <lineage>
        <taxon>Eukaryota</taxon>
        <taxon>Fungi</taxon>
        <taxon>Dikarya</taxon>
        <taxon>Basidiomycota</taxon>
        <taxon>Agaricomycotina</taxon>
        <taxon>Agaricomycetes</taxon>
        <taxon>Agaricomycetidae</taxon>
        <taxon>Agaricales</taxon>
        <taxon>Agaricineae</taxon>
        <taxon>Agaricaceae</taxon>
        <taxon>Agaricus</taxon>
    </lineage>
</organism>